<reference evidence="3 4" key="1">
    <citation type="submission" date="2016-07" db="EMBL/GenBank/DDBJ databases">
        <title>Pervasive Adenine N6-methylation of Active Genes in Fungi.</title>
        <authorList>
            <consortium name="DOE Joint Genome Institute"/>
            <person name="Mondo S.J."/>
            <person name="Dannebaum R.O."/>
            <person name="Kuo R.C."/>
            <person name="Labutti K."/>
            <person name="Haridas S."/>
            <person name="Kuo A."/>
            <person name="Salamov A."/>
            <person name="Ahrendt S.R."/>
            <person name="Lipzen A."/>
            <person name="Sullivan W."/>
            <person name="Andreopoulos W.B."/>
            <person name="Clum A."/>
            <person name="Lindquist E."/>
            <person name="Daum C."/>
            <person name="Ramamoorthy G.K."/>
            <person name="Gryganskyi A."/>
            <person name="Culley D."/>
            <person name="Magnuson J.K."/>
            <person name="James T.Y."/>
            <person name="O'Malley M.A."/>
            <person name="Stajich J.E."/>
            <person name="Spatafora J.W."/>
            <person name="Visel A."/>
            <person name="Grigoriev I.V."/>
        </authorList>
    </citation>
    <scope>NUCLEOTIDE SEQUENCE [LARGE SCALE GENOMIC DNA]</scope>
    <source>
        <strain evidence="3 4">62-1032</strain>
    </source>
</reference>
<dbReference type="PANTHER" id="PTHR10219">
    <property type="entry name" value="GLYCOLIPID TRANSFER PROTEIN-RELATED"/>
    <property type="match status" value="1"/>
</dbReference>
<feature type="non-terminal residue" evidence="3">
    <location>
        <position position="1"/>
    </location>
</feature>
<dbReference type="InterPro" id="IPR014830">
    <property type="entry name" value="Glycolipid_transfer_prot_dom"/>
</dbReference>
<dbReference type="STRING" id="106004.A0A1Y2DJL3"/>
<accession>A0A1Y2DJL3</accession>
<dbReference type="GO" id="GO:1902388">
    <property type="term" value="F:ceramide 1-phosphate transfer activity"/>
    <property type="evidence" value="ECO:0007669"/>
    <property type="project" value="TreeGrafter"/>
</dbReference>
<evidence type="ECO:0000313" key="4">
    <source>
        <dbReference type="Proteomes" id="UP000193467"/>
    </source>
</evidence>
<dbReference type="FunFam" id="1.10.3520.10:FF:000001">
    <property type="entry name" value="Pleckstrin domain-containing family A member 8"/>
    <property type="match status" value="1"/>
</dbReference>
<comment type="caution">
    <text evidence="3">The sequence shown here is derived from an EMBL/GenBank/DDBJ whole genome shotgun (WGS) entry which is preliminary data.</text>
</comment>
<dbReference type="Pfam" id="PF08718">
    <property type="entry name" value="GLTP"/>
    <property type="match status" value="1"/>
</dbReference>
<dbReference type="SUPFAM" id="SSF110004">
    <property type="entry name" value="Glycolipid transfer protein, GLTP"/>
    <property type="match status" value="1"/>
</dbReference>
<dbReference type="EMBL" id="MCGR01000076">
    <property type="protein sequence ID" value="ORY59437.1"/>
    <property type="molecule type" value="Genomic_DNA"/>
</dbReference>
<gene>
    <name evidence="3" type="ORF">BCR35DRAFT_347113</name>
</gene>
<keyword evidence="1" id="KW-0813">Transport</keyword>
<dbReference type="OrthoDB" id="205255at2759"/>
<dbReference type="Gene3D" id="1.10.3520.10">
    <property type="entry name" value="Glycolipid transfer protein"/>
    <property type="match status" value="1"/>
</dbReference>
<dbReference type="InterPro" id="IPR036497">
    <property type="entry name" value="GLTP_sf"/>
</dbReference>
<dbReference type="PANTHER" id="PTHR10219:SF25">
    <property type="entry name" value="PLECKSTRIN HOMOLOGY DOMAIN-CONTAINING FAMILY A MEMBER 8"/>
    <property type="match status" value="1"/>
</dbReference>
<dbReference type="InParanoid" id="A0A1Y2DJL3"/>
<dbReference type="GO" id="GO:0016020">
    <property type="term" value="C:membrane"/>
    <property type="evidence" value="ECO:0007669"/>
    <property type="project" value="TreeGrafter"/>
</dbReference>
<protein>
    <submittedName>
        <fullName evidence="3">Glycolipid transfer protein domain-containing protein</fullName>
    </submittedName>
</protein>
<feature type="domain" description="Glycolipid transfer protein" evidence="2">
    <location>
        <begin position="18"/>
        <end position="156"/>
    </location>
</feature>
<dbReference type="AlphaFoldDB" id="A0A1Y2DJL3"/>
<organism evidence="3 4">
    <name type="scientific">Leucosporidium creatinivorum</name>
    <dbReference type="NCBI Taxonomy" id="106004"/>
    <lineage>
        <taxon>Eukaryota</taxon>
        <taxon>Fungi</taxon>
        <taxon>Dikarya</taxon>
        <taxon>Basidiomycota</taxon>
        <taxon>Pucciniomycotina</taxon>
        <taxon>Microbotryomycetes</taxon>
        <taxon>Leucosporidiales</taxon>
        <taxon>Leucosporidium</taxon>
    </lineage>
</organism>
<keyword evidence="4" id="KW-1185">Reference proteome</keyword>
<evidence type="ECO:0000313" key="3">
    <source>
        <dbReference type="EMBL" id="ORY59437.1"/>
    </source>
</evidence>
<dbReference type="GO" id="GO:1902387">
    <property type="term" value="F:ceramide 1-phosphate binding"/>
    <property type="evidence" value="ECO:0007669"/>
    <property type="project" value="TreeGrafter"/>
</dbReference>
<name>A0A1Y2DJL3_9BASI</name>
<dbReference type="GO" id="GO:0005829">
    <property type="term" value="C:cytosol"/>
    <property type="evidence" value="ECO:0007669"/>
    <property type="project" value="TreeGrafter"/>
</dbReference>
<dbReference type="Proteomes" id="UP000193467">
    <property type="component" value="Unassembled WGS sequence"/>
</dbReference>
<proteinExistence type="predicted"/>
<sequence length="189" mass="21699">FRRVSQSFVDVPITADGIDTVAFLLALESLLKFFELFAPAAAGLASGDIIEDIRRIRTHYLSAPTECRTLELLVKHEQPQRRKLATQSLMWCFRGLKFTALACRFNLDNPTEELSESFARSWDAEYSSYFSWVVRPLFKLLVKACPPRAQFYEKLGSPKQKVERDLSAYLTSIDSQVGMLERFYKEGKQ</sequence>
<evidence type="ECO:0000259" key="2">
    <source>
        <dbReference type="Pfam" id="PF08718"/>
    </source>
</evidence>
<evidence type="ECO:0000256" key="1">
    <source>
        <dbReference type="ARBA" id="ARBA00022448"/>
    </source>
</evidence>